<reference evidence="1" key="1">
    <citation type="submission" date="2018-01" db="EMBL/GenBank/DDBJ databases">
        <title>An insight into the sialome of Amazonian anophelines.</title>
        <authorList>
            <person name="Ribeiro J.M."/>
            <person name="Scarpassa V."/>
            <person name="Calvo E."/>
        </authorList>
    </citation>
    <scope>NUCLEOTIDE SEQUENCE</scope>
    <source>
        <tissue evidence="1">Salivary glands</tissue>
    </source>
</reference>
<proteinExistence type="predicted"/>
<accession>A0A2M3ZUR5</accession>
<dbReference type="EMBL" id="GGFM01011484">
    <property type="protein sequence ID" value="MBW32235.1"/>
    <property type="molecule type" value="Transcribed_RNA"/>
</dbReference>
<organism evidence="1">
    <name type="scientific">Anopheles braziliensis</name>
    <dbReference type="NCBI Taxonomy" id="58242"/>
    <lineage>
        <taxon>Eukaryota</taxon>
        <taxon>Metazoa</taxon>
        <taxon>Ecdysozoa</taxon>
        <taxon>Arthropoda</taxon>
        <taxon>Hexapoda</taxon>
        <taxon>Insecta</taxon>
        <taxon>Pterygota</taxon>
        <taxon>Neoptera</taxon>
        <taxon>Endopterygota</taxon>
        <taxon>Diptera</taxon>
        <taxon>Nematocera</taxon>
        <taxon>Culicoidea</taxon>
        <taxon>Culicidae</taxon>
        <taxon>Anophelinae</taxon>
        <taxon>Anopheles</taxon>
    </lineage>
</organism>
<sequence length="91" mass="9957">MRGLLATGTLSALSIRDAVTIGYRPFRCSFGTFATHRTLQVNGKKPNCSGPSVEMQLLWRPVSSLTLFPFRLHSALVPPPGSPVLNCQSNW</sequence>
<name>A0A2M3ZUR5_9DIPT</name>
<evidence type="ECO:0000313" key="1">
    <source>
        <dbReference type="EMBL" id="MBW32235.1"/>
    </source>
</evidence>
<protein>
    <submittedName>
        <fullName evidence="1">Putative secreted peptide</fullName>
    </submittedName>
</protein>
<dbReference type="AlphaFoldDB" id="A0A2M3ZUR5"/>